<evidence type="ECO:0000256" key="4">
    <source>
        <dbReference type="ARBA" id="ARBA00023136"/>
    </source>
</evidence>
<protein>
    <submittedName>
        <fullName evidence="8">GDP-mannose transporter gonst3-like protein</fullName>
    </submittedName>
</protein>
<proteinExistence type="predicted"/>
<feature type="transmembrane region" description="Helical" evidence="5">
    <location>
        <begin position="22"/>
        <end position="41"/>
    </location>
</feature>
<evidence type="ECO:0000256" key="3">
    <source>
        <dbReference type="ARBA" id="ARBA00022989"/>
    </source>
</evidence>
<feature type="transmembrane region" description="Helical" evidence="5">
    <location>
        <begin position="114"/>
        <end position="134"/>
    </location>
</feature>
<dbReference type="Pfam" id="PF03151">
    <property type="entry name" value="TPT"/>
    <property type="match status" value="1"/>
</dbReference>
<name>A0A2K3MJD5_TRIPR</name>
<dbReference type="InterPro" id="IPR050186">
    <property type="entry name" value="TPT_transporter"/>
</dbReference>
<accession>A0A2K3MJD5</accession>
<feature type="transmembrane region" description="Helical" evidence="5">
    <location>
        <begin position="166"/>
        <end position="186"/>
    </location>
</feature>
<keyword evidence="4 5" id="KW-0472">Membrane</keyword>
<dbReference type="ExpressionAtlas" id="A0A2K3MJD5">
    <property type="expression patterns" value="baseline"/>
</dbReference>
<dbReference type="PANTHER" id="PTHR11132">
    <property type="entry name" value="SOLUTE CARRIER FAMILY 35"/>
    <property type="match status" value="1"/>
</dbReference>
<dbReference type="AlphaFoldDB" id="A0A2K3MJD5"/>
<dbReference type="EMBL" id="ASHM01075291">
    <property type="protein sequence ID" value="PNX56801.1"/>
    <property type="molecule type" value="Genomic_DNA"/>
</dbReference>
<comment type="caution">
    <text evidence="8">The sequence shown here is derived from an EMBL/GenBank/DDBJ whole genome shotgun (WGS) entry which is preliminary data.</text>
</comment>
<feature type="domain" description="Sugar phosphate transporter" evidence="6">
    <location>
        <begin position="35"/>
        <end position="260"/>
    </location>
</feature>
<evidence type="ECO:0000313" key="8">
    <source>
        <dbReference type="EMBL" id="PNX90892.1"/>
    </source>
</evidence>
<evidence type="ECO:0000313" key="9">
    <source>
        <dbReference type="Proteomes" id="UP000236291"/>
    </source>
</evidence>
<reference evidence="8 9" key="1">
    <citation type="journal article" date="2014" name="Am. J. Bot.">
        <title>Genome assembly and annotation for red clover (Trifolium pratense; Fabaceae).</title>
        <authorList>
            <person name="Istvanek J."/>
            <person name="Jaros M."/>
            <person name="Krenek A."/>
            <person name="Repkova J."/>
        </authorList>
    </citation>
    <scope>NUCLEOTIDE SEQUENCE [LARGE SCALE GENOMIC DNA]</scope>
    <source>
        <strain evidence="9">cv. Tatra</strain>
        <tissue evidence="8">Young leaves</tissue>
    </source>
</reference>
<keyword evidence="2 5" id="KW-0812">Transmembrane</keyword>
<feature type="transmembrane region" description="Helical" evidence="5">
    <location>
        <begin position="53"/>
        <end position="73"/>
    </location>
</feature>
<dbReference type="InterPro" id="IPR004853">
    <property type="entry name" value="Sugar_P_trans_dom"/>
</dbReference>
<evidence type="ECO:0000313" key="7">
    <source>
        <dbReference type="EMBL" id="PNX56801.1"/>
    </source>
</evidence>
<reference evidence="8 9" key="2">
    <citation type="journal article" date="2017" name="Front. Plant Sci.">
        <title>Gene Classification and Mining of Molecular Markers Useful in Red Clover (Trifolium pratense) Breeding.</title>
        <authorList>
            <person name="Istvanek J."/>
            <person name="Dluhosova J."/>
            <person name="Dluhos P."/>
            <person name="Patkova L."/>
            <person name="Nedelnik J."/>
            <person name="Repkova J."/>
        </authorList>
    </citation>
    <scope>NUCLEOTIDE SEQUENCE [LARGE SCALE GENOMIC DNA]</scope>
    <source>
        <strain evidence="9">cv. Tatra</strain>
        <tissue evidence="8">Young leaves</tissue>
    </source>
</reference>
<dbReference type="GO" id="GO:0016020">
    <property type="term" value="C:membrane"/>
    <property type="evidence" value="ECO:0007669"/>
    <property type="project" value="UniProtKB-SubCell"/>
</dbReference>
<organism evidence="8 9">
    <name type="scientific">Trifolium pratense</name>
    <name type="common">Red clover</name>
    <dbReference type="NCBI Taxonomy" id="57577"/>
    <lineage>
        <taxon>Eukaryota</taxon>
        <taxon>Viridiplantae</taxon>
        <taxon>Streptophyta</taxon>
        <taxon>Embryophyta</taxon>
        <taxon>Tracheophyta</taxon>
        <taxon>Spermatophyta</taxon>
        <taxon>Magnoliopsida</taxon>
        <taxon>eudicotyledons</taxon>
        <taxon>Gunneridae</taxon>
        <taxon>Pentapetalae</taxon>
        <taxon>rosids</taxon>
        <taxon>fabids</taxon>
        <taxon>Fabales</taxon>
        <taxon>Fabaceae</taxon>
        <taxon>Papilionoideae</taxon>
        <taxon>50 kb inversion clade</taxon>
        <taxon>NPAAA clade</taxon>
        <taxon>Hologalegina</taxon>
        <taxon>IRL clade</taxon>
        <taxon>Trifolieae</taxon>
        <taxon>Trifolium</taxon>
    </lineage>
</organism>
<evidence type="ECO:0000256" key="1">
    <source>
        <dbReference type="ARBA" id="ARBA00004141"/>
    </source>
</evidence>
<feature type="transmembrane region" description="Helical" evidence="5">
    <location>
        <begin position="198"/>
        <end position="220"/>
    </location>
</feature>
<dbReference type="Proteomes" id="UP000236291">
    <property type="component" value="Unassembled WGS sequence"/>
</dbReference>
<keyword evidence="3 5" id="KW-1133">Transmembrane helix</keyword>
<evidence type="ECO:0000256" key="5">
    <source>
        <dbReference type="SAM" id="Phobius"/>
    </source>
</evidence>
<evidence type="ECO:0000259" key="6">
    <source>
        <dbReference type="Pfam" id="PF03151"/>
    </source>
</evidence>
<gene>
    <name evidence="8" type="ORF">L195_g047020</name>
    <name evidence="7" type="ORF">L195_g050069</name>
</gene>
<evidence type="ECO:0000256" key="2">
    <source>
        <dbReference type="ARBA" id="ARBA00022692"/>
    </source>
</evidence>
<feature type="non-terminal residue" evidence="8">
    <location>
        <position position="273"/>
    </location>
</feature>
<feature type="transmembrane region" description="Helical" evidence="5">
    <location>
        <begin position="240"/>
        <end position="259"/>
    </location>
</feature>
<comment type="subcellular location">
    <subcellularLocation>
        <location evidence="1">Membrane</location>
        <topology evidence="1">Multi-pass membrane protein</topology>
    </subcellularLocation>
</comment>
<dbReference type="EMBL" id="ASHM01064322">
    <property type="protein sequence ID" value="PNX90892.1"/>
    <property type="molecule type" value="Genomic_DNA"/>
</dbReference>
<sequence>MNAVNKNDGVVGNWYTSIVHQISIYGVAAGYCLSASLLSIINKWAVMKFPYPGALTALQYFTSAAGVLLCGWLKVVEHDKLDFITMWRFLPAAVIFYLSLFTNSELLLHANVDTFIVFRSAVPIFVAVGESVFLHRPWPSLKTWASLGTIFAGSVLYVATDYQFTFAAYMWAVAYLVSMTIDFVYIKHVVTTIELNTWGLVLYNNIEALLLFPVELLIMGELKKIKHEITDESDWYSFPVVLPVALSCLFGLAISFFGFSCRRAISATGFTVL</sequence>
<feature type="transmembrane region" description="Helical" evidence="5">
    <location>
        <begin position="85"/>
        <end position="102"/>
    </location>
</feature>